<dbReference type="Proteomes" id="UP001432027">
    <property type="component" value="Unassembled WGS sequence"/>
</dbReference>
<feature type="region of interest" description="Disordered" evidence="1">
    <location>
        <begin position="1"/>
        <end position="20"/>
    </location>
</feature>
<organism evidence="2 3">
    <name type="scientific">Pristionchus entomophagus</name>
    <dbReference type="NCBI Taxonomy" id="358040"/>
    <lineage>
        <taxon>Eukaryota</taxon>
        <taxon>Metazoa</taxon>
        <taxon>Ecdysozoa</taxon>
        <taxon>Nematoda</taxon>
        <taxon>Chromadorea</taxon>
        <taxon>Rhabditida</taxon>
        <taxon>Rhabditina</taxon>
        <taxon>Diplogasteromorpha</taxon>
        <taxon>Diplogasteroidea</taxon>
        <taxon>Neodiplogasteridae</taxon>
        <taxon>Pristionchus</taxon>
    </lineage>
</organism>
<dbReference type="EMBL" id="BTSX01000005">
    <property type="protein sequence ID" value="GMT00295.1"/>
    <property type="molecule type" value="Genomic_DNA"/>
</dbReference>
<dbReference type="AlphaFoldDB" id="A0AAV5U1I1"/>
<evidence type="ECO:0000313" key="3">
    <source>
        <dbReference type="Proteomes" id="UP001432027"/>
    </source>
</evidence>
<protein>
    <submittedName>
        <fullName evidence="2">Uncharacterized protein</fullName>
    </submittedName>
</protein>
<feature type="non-terminal residue" evidence="2">
    <location>
        <position position="1"/>
    </location>
</feature>
<feature type="region of interest" description="Disordered" evidence="1">
    <location>
        <begin position="45"/>
        <end position="117"/>
    </location>
</feature>
<feature type="region of interest" description="Disordered" evidence="1">
    <location>
        <begin position="140"/>
        <end position="161"/>
    </location>
</feature>
<feature type="compositionally biased region" description="Polar residues" evidence="1">
    <location>
        <begin position="92"/>
        <end position="110"/>
    </location>
</feature>
<feature type="compositionally biased region" description="Acidic residues" evidence="1">
    <location>
        <begin position="73"/>
        <end position="83"/>
    </location>
</feature>
<comment type="caution">
    <text evidence="2">The sequence shown here is derived from an EMBL/GenBank/DDBJ whole genome shotgun (WGS) entry which is preliminary data.</text>
</comment>
<reference evidence="2" key="1">
    <citation type="submission" date="2023-10" db="EMBL/GenBank/DDBJ databases">
        <title>Genome assembly of Pristionchus species.</title>
        <authorList>
            <person name="Yoshida K."/>
            <person name="Sommer R.J."/>
        </authorList>
    </citation>
    <scope>NUCLEOTIDE SEQUENCE</scope>
    <source>
        <strain evidence="2">RS0144</strain>
    </source>
</reference>
<proteinExistence type="predicted"/>
<gene>
    <name evidence="2" type="ORF">PENTCL1PPCAC_22469</name>
</gene>
<evidence type="ECO:0000313" key="2">
    <source>
        <dbReference type="EMBL" id="GMT00295.1"/>
    </source>
</evidence>
<accession>A0AAV5U1I1</accession>
<keyword evidence="3" id="KW-1185">Reference proteome</keyword>
<feature type="compositionally biased region" description="Basic and acidic residues" evidence="1">
    <location>
        <begin position="59"/>
        <end position="68"/>
    </location>
</feature>
<evidence type="ECO:0000256" key="1">
    <source>
        <dbReference type="SAM" id="MobiDB-lite"/>
    </source>
</evidence>
<sequence length="184" mass="19826">SFSSSLSNRSMSHTSSSIDSIAGGYAKFRAGGSRVLADDSAVFSLDEDGDIGSSSSVHFTREGEKSRLVECPLDSDGEEEDEEMERRKRINRSTNQTKGSSSVQTPSSENKPIGKIDNSLTRLTSSSIYDLDAEDVDSMASDELDLLPPLPTTANNDSSPLKSLSSLFSSCCKPRRVPLKCSIM</sequence>
<name>A0AAV5U1I1_9BILA</name>